<protein>
    <recommendedName>
        <fullName evidence="1">Fibronectin type-III domain-containing protein</fullName>
    </recommendedName>
</protein>
<dbReference type="InterPro" id="IPR013783">
    <property type="entry name" value="Ig-like_fold"/>
</dbReference>
<gene>
    <name evidence="2" type="ORF">E2C01_038750</name>
</gene>
<sequence>MMGYAYTGEGVTGSVSHLRCIIPHDHINVMVILPQKFVTSNTLGNPIAESEGSCASPLLVKRPVRSEIKKDEDGVWDVDNGQATETNATQFTVTNLQPFSVYSFRVVAVNALGMSQPSIKSYYMITLRERE</sequence>
<dbReference type="OrthoDB" id="6371915at2759"/>
<keyword evidence="3" id="KW-1185">Reference proteome</keyword>
<dbReference type="InterPro" id="IPR036116">
    <property type="entry name" value="FN3_sf"/>
</dbReference>
<dbReference type="CDD" id="cd00063">
    <property type="entry name" value="FN3"/>
    <property type="match status" value="1"/>
</dbReference>
<dbReference type="PROSITE" id="PS50853">
    <property type="entry name" value="FN3"/>
    <property type="match status" value="1"/>
</dbReference>
<dbReference type="Gene3D" id="2.60.40.10">
    <property type="entry name" value="Immunoglobulins"/>
    <property type="match status" value="1"/>
</dbReference>
<comment type="caution">
    <text evidence="2">The sequence shown here is derived from an EMBL/GenBank/DDBJ whole genome shotgun (WGS) entry which is preliminary data.</text>
</comment>
<dbReference type="SUPFAM" id="SSF49265">
    <property type="entry name" value="Fibronectin type III"/>
    <property type="match status" value="1"/>
</dbReference>
<proteinExistence type="predicted"/>
<organism evidence="2 3">
    <name type="scientific">Portunus trituberculatus</name>
    <name type="common">Swimming crab</name>
    <name type="synonym">Neptunus trituberculatus</name>
    <dbReference type="NCBI Taxonomy" id="210409"/>
    <lineage>
        <taxon>Eukaryota</taxon>
        <taxon>Metazoa</taxon>
        <taxon>Ecdysozoa</taxon>
        <taxon>Arthropoda</taxon>
        <taxon>Crustacea</taxon>
        <taxon>Multicrustacea</taxon>
        <taxon>Malacostraca</taxon>
        <taxon>Eumalacostraca</taxon>
        <taxon>Eucarida</taxon>
        <taxon>Decapoda</taxon>
        <taxon>Pleocyemata</taxon>
        <taxon>Brachyura</taxon>
        <taxon>Eubrachyura</taxon>
        <taxon>Portunoidea</taxon>
        <taxon>Portunidae</taxon>
        <taxon>Portuninae</taxon>
        <taxon>Portunus</taxon>
    </lineage>
</organism>
<feature type="domain" description="Fibronectin type-III" evidence="1">
    <location>
        <begin position="23"/>
        <end position="129"/>
    </location>
</feature>
<reference evidence="2 3" key="1">
    <citation type="submission" date="2019-05" db="EMBL/GenBank/DDBJ databases">
        <title>Another draft genome of Portunus trituberculatus and its Hox gene families provides insights of decapod evolution.</title>
        <authorList>
            <person name="Jeong J.-H."/>
            <person name="Song I."/>
            <person name="Kim S."/>
            <person name="Choi T."/>
            <person name="Kim D."/>
            <person name="Ryu S."/>
            <person name="Kim W."/>
        </authorList>
    </citation>
    <scope>NUCLEOTIDE SEQUENCE [LARGE SCALE GENOMIC DNA]</scope>
    <source>
        <tissue evidence="2">Muscle</tissue>
    </source>
</reference>
<accession>A0A5B7FHL0</accession>
<evidence type="ECO:0000313" key="3">
    <source>
        <dbReference type="Proteomes" id="UP000324222"/>
    </source>
</evidence>
<evidence type="ECO:0000259" key="1">
    <source>
        <dbReference type="PROSITE" id="PS50853"/>
    </source>
</evidence>
<dbReference type="EMBL" id="VSRR010006557">
    <property type="protein sequence ID" value="MPC45065.1"/>
    <property type="molecule type" value="Genomic_DNA"/>
</dbReference>
<dbReference type="InterPro" id="IPR003961">
    <property type="entry name" value="FN3_dom"/>
</dbReference>
<name>A0A5B7FHL0_PORTR</name>
<evidence type="ECO:0000313" key="2">
    <source>
        <dbReference type="EMBL" id="MPC45065.1"/>
    </source>
</evidence>
<dbReference type="AlphaFoldDB" id="A0A5B7FHL0"/>
<dbReference type="Pfam" id="PF00041">
    <property type="entry name" value="fn3"/>
    <property type="match status" value="1"/>
</dbReference>
<dbReference type="Proteomes" id="UP000324222">
    <property type="component" value="Unassembled WGS sequence"/>
</dbReference>